<sequence length="438" mass="48347">MHGVPFSWNDESSPESLVDVYLLAEQYQVCSLCERVVLFVSTLPCEPKLKFLLNAAVERRAEGLSHAAAMVMVNSICSDNEDFKFEGLRKETIVYVLTSVELPPHITETEIADALLCPLPNDLDLSCVQHKNAKTSPPPAAVVIDSSAEEGNQEGGGCLSREDVQEIFENHIDLPFIKTWLVEQKIEPLQILRPEVLAALRRVQAVCLSRGMTPGSLFVMPWRSMVPKVSVAPAKTAENEISAAYGIVDFPGLWSFYPESSFEGGVLTPQGDSVRCPLDSYLTGLAVLKLPLCTGRHRWRVRQLQPCKIFAAGVVSLPTKEFSATPERSATPEPNAYWSLHSDGSTVDMSTRIGSYKTYGGDSLLDGFDKEGGAVVVNLDMHSRSLSFANDLQFDCSNRDRKRSDLHLNGLPRDDALYPAMWMPGPGFARIEWIWSGP</sequence>
<protein>
    <submittedName>
        <fullName evidence="1">Uncharacterized protein</fullName>
    </submittedName>
</protein>
<keyword evidence="2" id="KW-1185">Reference proteome</keyword>
<evidence type="ECO:0000313" key="1">
    <source>
        <dbReference type="EMBL" id="GBG75616.1"/>
    </source>
</evidence>
<reference evidence="1 2" key="1">
    <citation type="journal article" date="2018" name="Cell">
        <title>The Chara Genome: Secondary Complexity and Implications for Plant Terrestrialization.</title>
        <authorList>
            <person name="Nishiyama T."/>
            <person name="Sakayama H."/>
            <person name="Vries J.D."/>
            <person name="Buschmann H."/>
            <person name="Saint-Marcoux D."/>
            <person name="Ullrich K.K."/>
            <person name="Haas F.B."/>
            <person name="Vanderstraeten L."/>
            <person name="Becker D."/>
            <person name="Lang D."/>
            <person name="Vosolsobe S."/>
            <person name="Rombauts S."/>
            <person name="Wilhelmsson P.K.I."/>
            <person name="Janitza P."/>
            <person name="Kern R."/>
            <person name="Heyl A."/>
            <person name="Rumpler F."/>
            <person name="Villalobos L.I.A.C."/>
            <person name="Clay J.M."/>
            <person name="Skokan R."/>
            <person name="Toyoda A."/>
            <person name="Suzuki Y."/>
            <person name="Kagoshima H."/>
            <person name="Schijlen E."/>
            <person name="Tajeshwar N."/>
            <person name="Catarino B."/>
            <person name="Hetherington A.J."/>
            <person name="Saltykova A."/>
            <person name="Bonnot C."/>
            <person name="Breuninger H."/>
            <person name="Symeonidi A."/>
            <person name="Radhakrishnan G.V."/>
            <person name="Van Nieuwerburgh F."/>
            <person name="Deforce D."/>
            <person name="Chang C."/>
            <person name="Karol K.G."/>
            <person name="Hedrich R."/>
            <person name="Ulvskov P."/>
            <person name="Glockner G."/>
            <person name="Delwiche C.F."/>
            <person name="Petrasek J."/>
            <person name="Van de Peer Y."/>
            <person name="Friml J."/>
            <person name="Beilby M."/>
            <person name="Dolan L."/>
            <person name="Kohara Y."/>
            <person name="Sugano S."/>
            <person name="Fujiyama A."/>
            <person name="Delaux P.-M."/>
            <person name="Quint M."/>
            <person name="TheiBen G."/>
            <person name="Hagemann M."/>
            <person name="Harholt J."/>
            <person name="Dunand C."/>
            <person name="Zachgo S."/>
            <person name="Langdale J."/>
            <person name="Maumus F."/>
            <person name="Straeten D.V.D."/>
            <person name="Gould S.B."/>
            <person name="Rensing S.A."/>
        </authorList>
    </citation>
    <scope>NUCLEOTIDE SEQUENCE [LARGE SCALE GENOMIC DNA]</scope>
    <source>
        <strain evidence="1 2">S276</strain>
    </source>
</reference>
<comment type="caution">
    <text evidence="1">The sequence shown here is derived from an EMBL/GenBank/DDBJ whole genome shotgun (WGS) entry which is preliminary data.</text>
</comment>
<organism evidence="1 2">
    <name type="scientific">Chara braunii</name>
    <name type="common">Braun's stonewort</name>
    <dbReference type="NCBI Taxonomy" id="69332"/>
    <lineage>
        <taxon>Eukaryota</taxon>
        <taxon>Viridiplantae</taxon>
        <taxon>Streptophyta</taxon>
        <taxon>Charophyceae</taxon>
        <taxon>Charales</taxon>
        <taxon>Characeae</taxon>
        <taxon>Chara</taxon>
    </lineage>
</organism>
<dbReference type="Proteomes" id="UP000265515">
    <property type="component" value="Unassembled WGS sequence"/>
</dbReference>
<proteinExistence type="predicted"/>
<accession>A0A388KZY2</accession>
<dbReference type="Gramene" id="GBG75616">
    <property type="protein sequence ID" value="GBG75616"/>
    <property type="gene ID" value="CBR_g20246"/>
</dbReference>
<dbReference type="OrthoDB" id="6359816at2759"/>
<name>A0A388KZY2_CHABU</name>
<gene>
    <name evidence="1" type="ORF">CBR_g20246</name>
</gene>
<evidence type="ECO:0000313" key="2">
    <source>
        <dbReference type="Proteomes" id="UP000265515"/>
    </source>
</evidence>
<dbReference type="EMBL" id="BFEA01000227">
    <property type="protein sequence ID" value="GBG75616.1"/>
    <property type="molecule type" value="Genomic_DNA"/>
</dbReference>
<dbReference type="AlphaFoldDB" id="A0A388KZY2"/>